<evidence type="ECO:0000256" key="3">
    <source>
        <dbReference type="SAM" id="MobiDB-lite"/>
    </source>
</evidence>
<dbReference type="Pfam" id="PF00076">
    <property type="entry name" value="RRM_1"/>
    <property type="match status" value="1"/>
</dbReference>
<proteinExistence type="predicted"/>
<dbReference type="SUPFAM" id="SSF54928">
    <property type="entry name" value="RNA-binding domain, RBD"/>
    <property type="match status" value="1"/>
</dbReference>
<dbReference type="Proteomes" id="UP000663193">
    <property type="component" value="Chromosome 10"/>
</dbReference>
<evidence type="ECO:0000313" key="5">
    <source>
        <dbReference type="EMBL" id="QRD00007.1"/>
    </source>
</evidence>
<dbReference type="SMART" id="SM01218">
    <property type="entry name" value="FoP_duplication"/>
    <property type="match status" value="1"/>
</dbReference>
<dbReference type="PROSITE" id="PS50102">
    <property type="entry name" value="RRM"/>
    <property type="match status" value="1"/>
</dbReference>
<organism evidence="5 6">
    <name type="scientific">Phaeosphaeria nodorum (strain SN15 / ATCC MYA-4574 / FGSC 10173)</name>
    <name type="common">Glume blotch fungus</name>
    <name type="synonym">Parastagonospora nodorum</name>
    <dbReference type="NCBI Taxonomy" id="321614"/>
    <lineage>
        <taxon>Eukaryota</taxon>
        <taxon>Fungi</taxon>
        <taxon>Dikarya</taxon>
        <taxon>Ascomycota</taxon>
        <taxon>Pezizomycotina</taxon>
        <taxon>Dothideomycetes</taxon>
        <taxon>Pleosporomycetidae</taxon>
        <taxon>Pleosporales</taxon>
        <taxon>Pleosporineae</taxon>
        <taxon>Phaeosphaeriaceae</taxon>
        <taxon>Parastagonospora</taxon>
    </lineage>
</organism>
<dbReference type="SMART" id="SM00360">
    <property type="entry name" value="RRM"/>
    <property type="match status" value="1"/>
</dbReference>
<feature type="region of interest" description="Disordered" evidence="3">
    <location>
        <begin position="1"/>
        <end position="61"/>
    </location>
</feature>
<dbReference type="GO" id="GO:0003723">
    <property type="term" value="F:RNA binding"/>
    <property type="evidence" value="ECO:0007669"/>
    <property type="project" value="UniProtKB-UniRule"/>
</dbReference>
<dbReference type="InterPro" id="IPR012677">
    <property type="entry name" value="Nucleotide-bd_a/b_plait_sf"/>
</dbReference>
<evidence type="ECO:0000256" key="2">
    <source>
        <dbReference type="PROSITE-ProRule" id="PRU00176"/>
    </source>
</evidence>
<dbReference type="Gene3D" id="3.30.70.330">
    <property type="match status" value="1"/>
</dbReference>
<dbReference type="OrthoDB" id="346839at2759"/>
<dbReference type="PANTHER" id="PTHR19965:SF35">
    <property type="entry name" value="RNA ANNEALING PROTEIN YRA1"/>
    <property type="match status" value="1"/>
</dbReference>
<reference evidence="6" key="1">
    <citation type="journal article" date="2021" name="BMC Genomics">
        <title>Chromosome-level genome assembly and manually-curated proteome of model necrotroph Parastagonospora nodorum Sn15 reveals a genome-wide trove of candidate effector homologs, and redundancy of virulence-related functions within an accessory chromosome.</title>
        <authorList>
            <person name="Bertazzoni S."/>
            <person name="Jones D.A.B."/>
            <person name="Phan H.T."/>
            <person name="Tan K.-C."/>
            <person name="Hane J.K."/>
        </authorList>
    </citation>
    <scope>NUCLEOTIDE SEQUENCE [LARGE SCALE GENOMIC DNA]</scope>
    <source>
        <strain evidence="6">SN15 / ATCC MYA-4574 / FGSC 10173)</strain>
    </source>
</reference>
<evidence type="ECO:0000259" key="4">
    <source>
        <dbReference type="PROSITE" id="PS50102"/>
    </source>
</evidence>
<dbReference type="VEuPathDB" id="FungiDB:JI435_304880"/>
<name>A0A7U2I4Y8_PHANO</name>
<evidence type="ECO:0000256" key="1">
    <source>
        <dbReference type="ARBA" id="ARBA00022884"/>
    </source>
</evidence>
<dbReference type="InterPro" id="IPR000504">
    <property type="entry name" value="RRM_dom"/>
</dbReference>
<dbReference type="PANTHER" id="PTHR19965">
    <property type="entry name" value="RNA AND EXPORT FACTOR BINDING PROTEIN"/>
    <property type="match status" value="1"/>
</dbReference>
<feature type="region of interest" description="Disordered" evidence="3">
    <location>
        <begin position="157"/>
        <end position="216"/>
    </location>
</feature>
<keyword evidence="1 2" id="KW-0694">RNA-binding</keyword>
<sequence length="261" mass="26975">MSSKLDTSLDDILKTRRQTKGPGRGRGGRRSDAARPAPSGPVGGVGKSTRPAKQPKAAPAAAVIPETNGKILVSGLPHDVDQNQLQDYFATAVGVRPKKVLLQYGPTGRSLGSATIIFNKHEQAVKATSALNGVKIDGRPIRVEMLVSAANLGAAAAQPSLAERVTQPKKDKPKPANAAKTAPAAAGKGRGRGGRAEARGGRGGRNPRERTKKKTVEELDAEMADYFPAGEGSTDVVAAGGAEVVQTTTAVGDTAMDDEML</sequence>
<keyword evidence="6" id="KW-1185">Reference proteome</keyword>
<dbReference type="InterPro" id="IPR035979">
    <property type="entry name" value="RBD_domain_sf"/>
</dbReference>
<evidence type="ECO:0000313" key="6">
    <source>
        <dbReference type="Proteomes" id="UP000663193"/>
    </source>
</evidence>
<dbReference type="InterPro" id="IPR051229">
    <property type="entry name" value="ALYREF_mRNA_export"/>
</dbReference>
<dbReference type="InterPro" id="IPR025715">
    <property type="entry name" value="FoP_C"/>
</dbReference>
<feature type="compositionally biased region" description="Low complexity" evidence="3">
    <location>
        <begin position="175"/>
        <end position="187"/>
    </location>
</feature>
<dbReference type="Pfam" id="PF13865">
    <property type="entry name" value="FoP_duplication"/>
    <property type="match status" value="1"/>
</dbReference>
<dbReference type="AlphaFoldDB" id="A0A7U2I4Y8"/>
<dbReference type="EMBL" id="CP069032">
    <property type="protein sequence ID" value="QRD00007.1"/>
    <property type="molecule type" value="Genomic_DNA"/>
</dbReference>
<accession>A0A7U2I4Y8</accession>
<gene>
    <name evidence="5" type="ORF">JI435_304880</name>
</gene>
<feature type="domain" description="RRM" evidence="4">
    <location>
        <begin position="69"/>
        <end position="148"/>
    </location>
</feature>
<feature type="compositionally biased region" description="Low complexity" evidence="3">
    <location>
        <begin position="51"/>
        <end position="61"/>
    </location>
</feature>
<protein>
    <recommendedName>
        <fullName evidence="4">RRM domain-containing protein</fullName>
    </recommendedName>
</protein>
<feature type="compositionally biased region" description="Basic and acidic residues" evidence="3">
    <location>
        <begin position="194"/>
        <end position="216"/>
    </location>
</feature>